<feature type="compositionally biased region" description="Basic and acidic residues" evidence="1">
    <location>
        <begin position="1"/>
        <end position="15"/>
    </location>
</feature>
<feature type="region of interest" description="Disordered" evidence="1">
    <location>
        <begin position="309"/>
        <end position="350"/>
    </location>
</feature>
<dbReference type="EMBL" id="JAZAVK010000008">
    <property type="protein sequence ID" value="KAK7431962.1"/>
    <property type="molecule type" value="Genomic_DNA"/>
</dbReference>
<dbReference type="PANTHER" id="PTHR28630">
    <property type="match status" value="1"/>
</dbReference>
<gene>
    <name evidence="2" type="ORF">QQZ08_001582</name>
</gene>
<feature type="compositionally biased region" description="Pro residues" evidence="1">
    <location>
        <begin position="28"/>
        <end position="38"/>
    </location>
</feature>
<evidence type="ECO:0000313" key="3">
    <source>
        <dbReference type="Proteomes" id="UP001498421"/>
    </source>
</evidence>
<sequence>MGDPKLEDPAPRPEDSPAEESPTTEHAPPLPARPPPPYVLNADDDVNHSRSHSYSHSHSENDDNISASDRQTSSSPTHSQPPRAIPRKAVGSTSTSRTPSLTLEINTAQPEDFEGELATNHDLPSRETLRKIDNYIVLDRHGKTHPFKSLYTGSNVARRVLVIFVRHFFCGTCGVCVLRETDYIALQNCQEFLRSLSEAITPDALIGLPVSTFIAVIGCGDPALIDMYVSETKCPFPVYTDPTRSLFQALDMTNTLAMGTKPAYMRKSMTRSIMESVVQGIKQIPTGNALKSGHQRQVGGEFLFEPRDLVTPVSTPREEKTKQIGAFEEPQDTRAKNGKASDRHGDEEKTVTWCHRMKTTRDHAEISEIIEVLGLDAARILGQVQRQGSAGPSSATSQTRKGRGHSMAEQIRKLSAEQSRSPLA</sequence>
<proteinExistence type="predicted"/>
<feature type="compositionally biased region" description="Basic and acidic residues" evidence="1">
    <location>
        <begin position="331"/>
        <end position="350"/>
    </location>
</feature>
<reference evidence="2 3" key="1">
    <citation type="journal article" date="2025" name="Microbiol. Resour. Announc.">
        <title>Draft genome sequences for Neonectria magnoliae and Neonectria punicea, canker pathogens of Liriodendron tulipifera and Acer saccharum in West Virginia.</title>
        <authorList>
            <person name="Petronek H.M."/>
            <person name="Kasson M.T."/>
            <person name="Metheny A.M."/>
            <person name="Stauder C.M."/>
            <person name="Lovett B."/>
            <person name="Lynch S.C."/>
            <person name="Garnas J.R."/>
            <person name="Kasson L.R."/>
            <person name="Stajich J.E."/>
        </authorList>
    </citation>
    <scope>NUCLEOTIDE SEQUENCE [LARGE SCALE GENOMIC DNA]</scope>
    <source>
        <strain evidence="2 3">NRRL 64651</strain>
    </source>
</reference>
<feature type="compositionally biased region" description="Low complexity" evidence="1">
    <location>
        <begin position="92"/>
        <end position="103"/>
    </location>
</feature>
<dbReference type="SUPFAM" id="SSF52833">
    <property type="entry name" value="Thioredoxin-like"/>
    <property type="match status" value="1"/>
</dbReference>
<evidence type="ECO:0000256" key="1">
    <source>
        <dbReference type="SAM" id="MobiDB-lite"/>
    </source>
</evidence>
<accession>A0ABR1IG24</accession>
<dbReference type="InterPro" id="IPR032801">
    <property type="entry name" value="PXL2A/B/C"/>
</dbReference>
<organism evidence="2 3">
    <name type="scientific">Neonectria magnoliae</name>
    <dbReference type="NCBI Taxonomy" id="2732573"/>
    <lineage>
        <taxon>Eukaryota</taxon>
        <taxon>Fungi</taxon>
        <taxon>Dikarya</taxon>
        <taxon>Ascomycota</taxon>
        <taxon>Pezizomycotina</taxon>
        <taxon>Sordariomycetes</taxon>
        <taxon>Hypocreomycetidae</taxon>
        <taxon>Hypocreales</taxon>
        <taxon>Nectriaceae</taxon>
        <taxon>Neonectria</taxon>
    </lineage>
</organism>
<evidence type="ECO:0000313" key="2">
    <source>
        <dbReference type="EMBL" id="KAK7431962.1"/>
    </source>
</evidence>
<protein>
    <submittedName>
        <fullName evidence="2">Uncharacterized protein</fullName>
    </submittedName>
</protein>
<feature type="compositionally biased region" description="Polar residues" evidence="1">
    <location>
        <begin position="384"/>
        <end position="399"/>
    </location>
</feature>
<feature type="region of interest" description="Disordered" evidence="1">
    <location>
        <begin position="1"/>
        <end position="103"/>
    </location>
</feature>
<keyword evidence="3" id="KW-1185">Reference proteome</keyword>
<dbReference type="InterPro" id="IPR036249">
    <property type="entry name" value="Thioredoxin-like_sf"/>
</dbReference>
<dbReference type="Proteomes" id="UP001498421">
    <property type="component" value="Unassembled WGS sequence"/>
</dbReference>
<comment type="caution">
    <text evidence="2">The sequence shown here is derived from an EMBL/GenBank/DDBJ whole genome shotgun (WGS) entry which is preliminary data.</text>
</comment>
<feature type="region of interest" description="Disordered" evidence="1">
    <location>
        <begin position="384"/>
        <end position="424"/>
    </location>
</feature>
<dbReference type="PANTHER" id="PTHR28630:SF3">
    <property type="entry name" value="PEROXIREDOXIN-LIKE 2C"/>
    <property type="match status" value="1"/>
</dbReference>
<dbReference type="Pfam" id="PF13911">
    <property type="entry name" value="AhpC-TSA_2"/>
    <property type="match status" value="1"/>
</dbReference>
<name>A0ABR1IG24_9HYPO</name>
<feature type="compositionally biased region" description="Low complexity" evidence="1">
    <location>
        <begin position="71"/>
        <end position="82"/>
    </location>
</feature>
<dbReference type="CDD" id="cd02970">
    <property type="entry name" value="PRX_like2"/>
    <property type="match status" value="1"/>
</dbReference>